<dbReference type="InterPro" id="IPR043502">
    <property type="entry name" value="DNA/RNA_pol_sf"/>
</dbReference>
<dbReference type="Gene3D" id="3.30.70.270">
    <property type="match status" value="1"/>
</dbReference>
<keyword evidence="1" id="KW-0175">Coiled coil</keyword>
<dbReference type="GO" id="GO:0071897">
    <property type="term" value="P:DNA biosynthetic process"/>
    <property type="evidence" value="ECO:0007669"/>
    <property type="project" value="UniProtKB-ARBA"/>
</dbReference>
<protein>
    <submittedName>
        <fullName evidence="3">Uncharacterized protein</fullName>
    </submittedName>
</protein>
<evidence type="ECO:0000313" key="3">
    <source>
        <dbReference type="EMBL" id="KAF7382266.1"/>
    </source>
</evidence>
<accession>A0A834J5D9</accession>
<feature type="compositionally biased region" description="Acidic residues" evidence="2">
    <location>
        <begin position="441"/>
        <end position="454"/>
    </location>
</feature>
<dbReference type="AlphaFoldDB" id="A0A834J5D9"/>
<dbReference type="SUPFAM" id="SSF56672">
    <property type="entry name" value="DNA/RNA polymerases"/>
    <property type="match status" value="1"/>
</dbReference>
<name>A0A834J5D9_VESVU</name>
<evidence type="ECO:0000256" key="2">
    <source>
        <dbReference type="SAM" id="MobiDB-lite"/>
    </source>
</evidence>
<feature type="region of interest" description="Disordered" evidence="2">
    <location>
        <begin position="433"/>
        <end position="471"/>
    </location>
</feature>
<reference evidence="3" key="1">
    <citation type="journal article" date="2020" name="G3 (Bethesda)">
        <title>High-Quality Assemblies for Three Invasive Social Wasps from the &lt;i&gt;Vespula&lt;/i&gt; Genus.</title>
        <authorList>
            <person name="Harrop T.W.R."/>
            <person name="Guhlin J."/>
            <person name="McLaughlin G.M."/>
            <person name="Permina E."/>
            <person name="Stockwell P."/>
            <person name="Gilligan J."/>
            <person name="Le Lec M.F."/>
            <person name="Gruber M.A.M."/>
            <person name="Quinn O."/>
            <person name="Lovegrove M."/>
            <person name="Duncan E.J."/>
            <person name="Remnant E.J."/>
            <person name="Van Eeckhoven J."/>
            <person name="Graham B."/>
            <person name="Knapp R.A."/>
            <person name="Langford K.W."/>
            <person name="Kronenberg Z."/>
            <person name="Press M.O."/>
            <person name="Eacker S.M."/>
            <person name="Wilson-Rankin E.E."/>
            <person name="Purcell J."/>
            <person name="Lester P.J."/>
            <person name="Dearden P.K."/>
        </authorList>
    </citation>
    <scope>NUCLEOTIDE SEQUENCE</scope>
    <source>
        <strain evidence="3">Marl-1</strain>
    </source>
</reference>
<organism evidence="3 4">
    <name type="scientific">Vespula vulgaris</name>
    <name type="common">Yellow jacket</name>
    <name type="synonym">Wasp</name>
    <dbReference type="NCBI Taxonomy" id="7454"/>
    <lineage>
        <taxon>Eukaryota</taxon>
        <taxon>Metazoa</taxon>
        <taxon>Ecdysozoa</taxon>
        <taxon>Arthropoda</taxon>
        <taxon>Hexapoda</taxon>
        <taxon>Insecta</taxon>
        <taxon>Pterygota</taxon>
        <taxon>Neoptera</taxon>
        <taxon>Endopterygota</taxon>
        <taxon>Hymenoptera</taxon>
        <taxon>Apocrita</taxon>
        <taxon>Aculeata</taxon>
        <taxon>Vespoidea</taxon>
        <taxon>Vespidae</taxon>
        <taxon>Vespinae</taxon>
        <taxon>Vespula</taxon>
    </lineage>
</organism>
<feature type="coiled-coil region" evidence="1">
    <location>
        <begin position="98"/>
        <end position="125"/>
    </location>
</feature>
<comment type="caution">
    <text evidence="3">The sequence shown here is derived from an EMBL/GenBank/DDBJ whole genome shotgun (WGS) entry which is preliminary data.</text>
</comment>
<evidence type="ECO:0000256" key="1">
    <source>
        <dbReference type="SAM" id="Coils"/>
    </source>
</evidence>
<proteinExistence type="predicted"/>
<keyword evidence="4" id="KW-1185">Reference proteome</keyword>
<feature type="compositionally biased region" description="Low complexity" evidence="2">
    <location>
        <begin position="457"/>
        <end position="471"/>
    </location>
</feature>
<dbReference type="InterPro" id="IPR043128">
    <property type="entry name" value="Rev_trsase/Diguanyl_cyclase"/>
</dbReference>
<gene>
    <name evidence="3" type="ORF">HZH66_013698</name>
</gene>
<dbReference type="EMBL" id="JACSEA010000019">
    <property type="protein sequence ID" value="KAF7382266.1"/>
    <property type="molecule type" value="Genomic_DNA"/>
</dbReference>
<evidence type="ECO:0000313" key="4">
    <source>
        <dbReference type="Proteomes" id="UP000614350"/>
    </source>
</evidence>
<sequence length="471" mass="54702">MCRISLQDIVTIVICFISQIKVSEVIENLRSWRHQRGDNELSCKTEIPSRQDYRTNVHHCFEYLLICTDNTKQYHSVEEIISSSCMQLNQSIVEFVAADDCMNTINNLEAQNKLLKRAIVFWKKAVVLYQYMVLYCYRKNILEKQYRYNRGLKVTQFFENMKRVYPDNKEDNKKSYIEDIKEPKIKEELEELIANYESVTAKINACLMDAMNFLKQSSLCNFLTVFQRFINSIFRDLMLKNIVLTYLGDLIVLSQDEKEGLYNLCIVLTTASDHGLTIIFMKRLKTFLINESILKLYSIGVETELYTDAYSYTFTMIMQKELINQLFRNQSIVETEKLQIQHQSMPIDKLKSDNLSPIRIKPLELANDCRFNFRRAFTNVGLVCCKIQRLVICMDGRVFRTALRNLPSKSATFNSSLGMVETLTGTTQKSGITEAFHHNDDDDDDDDSDDDDDDKTTTITTTTTTTTTTTK</sequence>
<dbReference type="Proteomes" id="UP000614350">
    <property type="component" value="Unassembled WGS sequence"/>
</dbReference>